<evidence type="ECO:0000313" key="2">
    <source>
        <dbReference type="Proteomes" id="UP000605848"/>
    </source>
</evidence>
<keyword evidence="2" id="KW-1185">Reference proteome</keyword>
<sequence length="331" mass="36773">MFLVLASLDWVTPEAMAMNLCNLNIEGGPSNATPLQVISHALVACRRVRDLLDAAYGPVDGLIGALKRLGDDPLPRGSYRDLMSVLTEPEHRVRAKLLMHMPNITTKKLTTLLWLEEPFILKELVERLAPDDVARFWTAVRIVNHLSPQMTTDDLIGSIKSLEPGSSLRTWLQNQVRRATEFPVALPGLDKAFVPLTTAEAIRGKALEYRNCLKSQFGEMALGRKCFVEYQPCPVIIELTALSEDRWACFDKMYGPRNARPNSATRCAILQKLRASGILIYAHHAGASRWNSVARWLGVCDYDEEALDDIIDILGVEDLADIDAAPSSVLP</sequence>
<dbReference type="Proteomes" id="UP000605848">
    <property type="component" value="Unassembled WGS sequence"/>
</dbReference>
<dbReference type="EMBL" id="JAEQMY010000119">
    <property type="protein sequence ID" value="MBL0407849.1"/>
    <property type="molecule type" value="Genomic_DNA"/>
</dbReference>
<name>A0A937D0L1_9HYPH</name>
<dbReference type="RefSeq" id="WP_202065389.1">
    <property type="nucleotide sequence ID" value="NZ_JAEQMY010000119.1"/>
</dbReference>
<protein>
    <submittedName>
        <fullName evidence="1">Uncharacterized protein</fullName>
    </submittedName>
</protein>
<organism evidence="1 2">
    <name type="scientific">Microvirga aerilata</name>
    <dbReference type="NCBI Taxonomy" id="670292"/>
    <lineage>
        <taxon>Bacteria</taxon>
        <taxon>Pseudomonadati</taxon>
        <taxon>Pseudomonadota</taxon>
        <taxon>Alphaproteobacteria</taxon>
        <taxon>Hyphomicrobiales</taxon>
        <taxon>Methylobacteriaceae</taxon>
        <taxon>Microvirga</taxon>
    </lineage>
</organism>
<comment type="caution">
    <text evidence="1">The sequence shown here is derived from an EMBL/GenBank/DDBJ whole genome shotgun (WGS) entry which is preliminary data.</text>
</comment>
<gene>
    <name evidence="1" type="ORF">JKG68_28505</name>
</gene>
<proteinExistence type="predicted"/>
<evidence type="ECO:0000313" key="1">
    <source>
        <dbReference type="EMBL" id="MBL0407849.1"/>
    </source>
</evidence>
<accession>A0A937D0L1</accession>
<reference evidence="1" key="1">
    <citation type="submission" date="2021-01" db="EMBL/GenBank/DDBJ databases">
        <title>Microvirga sp.</title>
        <authorList>
            <person name="Kim M.K."/>
        </authorList>
    </citation>
    <scope>NUCLEOTIDE SEQUENCE</scope>
    <source>
        <strain evidence="1">5420S-16</strain>
    </source>
</reference>
<dbReference type="AlphaFoldDB" id="A0A937D0L1"/>